<dbReference type="AlphaFoldDB" id="A0A1I9GEB6"/>
<evidence type="ECO:0000313" key="3">
    <source>
        <dbReference type="WormBase" id="Bm12629"/>
    </source>
</evidence>
<dbReference type="EMBL" id="LN864047">
    <property type="protein sequence ID" value="CRZ26353.1"/>
    <property type="molecule type" value="Genomic_DNA"/>
</dbReference>
<dbReference type="WormBase" id="Bm12629">
    <property type="protein sequence ID" value="BM33474"/>
    <property type="gene ID" value="WBGene00232890"/>
</dbReference>
<evidence type="ECO:0000256" key="1">
    <source>
        <dbReference type="SAM" id="MobiDB-lite"/>
    </source>
</evidence>
<name>A0A1I9GEB6_BRUMA</name>
<accession>A0A1I9GEB6</accession>
<organism evidence="2">
    <name type="scientific">Brugia malayi</name>
    <name type="common">Filarial nematode worm</name>
    <dbReference type="NCBI Taxonomy" id="6279"/>
    <lineage>
        <taxon>Eukaryota</taxon>
        <taxon>Metazoa</taxon>
        <taxon>Ecdysozoa</taxon>
        <taxon>Nematoda</taxon>
        <taxon>Chromadorea</taxon>
        <taxon>Rhabditida</taxon>
        <taxon>Spirurina</taxon>
        <taxon>Spiruromorpha</taxon>
        <taxon>Filarioidea</taxon>
        <taxon>Onchocercidae</taxon>
        <taxon>Brugia</taxon>
    </lineage>
</organism>
<feature type="region of interest" description="Disordered" evidence="1">
    <location>
        <begin position="1"/>
        <end position="29"/>
    </location>
</feature>
<gene>
    <name evidence="2 3" type="ORF">Bm12629</name>
    <name evidence="2" type="ORF">BM_Bm12629</name>
</gene>
<evidence type="ECO:0000313" key="2">
    <source>
        <dbReference type="EMBL" id="CRZ26353.1"/>
    </source>
</evidence>
<protein>
    <submittedName>
        <fullName evidence="2">Bm12629</fullName>
    </submittedName>
</protein>
<reference evidence="2" key="2">
    <citation type="submission" date="2012-12" db="EMBL/GenBank/DDBJ databases">
        <authorList>
            <consortium name="WormBase Consortium"/>
            <person name="Ghedin E."/>
            <person name="Paulini M."/>
        </authorList>
    </citation>
    <scope>NUCLEOTIDE SEQUENCE</scope>
    <source>
        <strain evidence="2">FR3</strain>
    </source>
</reference>
<reference evidence="2" key="1">
    <citation type="journal article" date="2007" name="Science">
        <title>Draft genome of the filarial nematode parasite Brugia malayi.</title>
        <authorList>
            <person name="Ghedin E."/>
            <person name="Wang S."/>
            <person name="Spiro D."/>
            <person name="Caler E."/>
            <person name="Zhao Q."/>
            <person name="Crabtree J."/>
            <person name="Allen J.E."/>
            <person name="Delcher A.L."/>
            <person name="Guiliano D.B."/>
            <person name="Miranda-Saavedra D."/>
            <person name="Angiuoli S.V."/>
            <person name="Creasy T."/>
            <person name="Amedeo P."/>
            <person name="Haas B."/>
            <person name="El-Sayed N.M."/>
            <person name="Wortman J.R."/>
            <person name="Feldblyum T."/>
            <person name="Tallon L."/>
            <person name="Schatz M."/>
            <person name="Shumway M."/>
            <person name="Koo H."/>
            <person name="Salzberg S.L."/>
            <person name="Schobel S."/>
            <person name="Pertea M."/>
            <person name="Pop M."/>
            <person name="White O."/>
            <person name="Barton G.J."/>
            <person name="Carlow C.K."/>
            <person name="Crawford M.J."/>
            <person name="Daub J."/>
            <person name="Dimmic M.W."/>
            <person name="Estes C.F."/>
            <person name="Foster J.M."/>
            <person name="Ganatra M."/>
            <person name="Gregory W.F."/>
            <person name="Johnson N.M."/>
            <person name="Jin J."/>
            <person name="Komuniecki R."/>
            <person name="Korf I."/>
            <person name="Kumar S."/>
            <person name="Laney S."/>
            <person name="Li B.W."/>
            <person name="Li W."/>
            <person name="Lindblom T.H."/>
            <person name="Lustigman S."/>
            <person name="Ma D."/>
            <person name="Maina C.V."/>
            <person name="Martin D.M."/>
            <person name="McCarter J.P."/>
            <person name="McReynolds L."/>
            <person name="Mitreva M."/>
            <person name="Nutman T.B."/>
            <person name="Parkinson J."/>
            <person name="Peregrin-Alvarez J.M."/>
            <person name="Poole C."/>
            <person name="Ren Q."/>
            <person name="Saunders L."/>
            <person name="Sluder A.E."/>
            <person name="Smith K."/>
            <person name="Stanke M."/>
            <person name="Unnasch T.R."/>
            <person name="Ware J."/>
            <person name="Wei A.D."/>
            <person name="Weil G."/>
            <person name="Williams D.J."/>
            <person name="Zhang Y."/>
            <person name="Williams S.A."/>
            <person name="Fraser-Liggett C."/>
            <person name="Slatko B."/>
            <person name="Blaxter M.L."/>
            <person name="Scott A.L."/>
        </authorList>
    </citation>
    <scope>NUCLEOTIDE SEQUENCE</scope>
    <source>
        <strain evidence="2">FR3</strain>
    </source>
</reference>
<sequence length="63" mass="6807">MPNNVQRVINGGHQNVASTSGAANTHTSNSGAANVDAEYGISYVKVTFIFPVTLTKFFVFYDH</sequence>
<proteinExistence type="predicted"/>